<dbReference type="Proteomes" id="UP001058267">
    <property type="component" value="Chromosome"/>
</dbReference>
<name>A0ABY5VAM4_9BACT</name>
<sequence length="190" mass="20654">MKRILIFLCTIASTAGYISCSDSAIGDEYGSTLIYMPQATHNLGTDNNLTLKLSKEAVTATPSKRTQTTLGIYRAGTAPKESATVDLLIDKDSLTSAQQYAQSGNAGSKYDIYKTGVLLDKKYYDKLPETLTIPNGSREATTQLVLHNAEIFADYPVGQILLLPVRIANPTRYTLNHSLSLTMVVITLAD</sequence>
<feature type="domain" description="BT-3987-like N-terminal" evidence="1">
    <location>
        <begin position="34"/>
        <end position="171"/>
    </location>
</feature>
<dbReference type="InterPro" id="IPR013728">
    <property type="entry name" value="BT_3987-like_N"/>
</dbReference>
<reference evidence="2" key="1">
    <citation type="journal article" date="2022" name="Cell">
        <title>Design, construction, and in vivo augmentation of a complex gut microbiome.</title>
        <authorList>
            <person name="Cheng A.G."/>
            <person name="Ho P.Y."/>
            <person name="Aranda-Diaz A."/>
            <person name="Jain S."/>
            <person name="Yu F.B."/>
            <person name="Meng X."/>
            <person name="Wang M."/>
            <person name="Iakiviak M."/>
            <person name="Nagashima K."/>
            <person name="Zhao A."/>
            <person name="Murugkar P."/>
            <person name="Patil A."/>
            <person name="Atabakhsh K."/>
            <person name="Weakley A."/>
            <person name="Yan J."/>
            <person name="Brumbaugh A.R."/>
            <person name="Higginbottom S."/>
            <person name="Dimas A."/>
            <person name="Shiver A.L."/>
            <person name="Deutschbauer A."/>
            <person name="Neff N."/>
            <person name="Sonnenburg J.L."/>
            <person name="Huang K.C."/>
            <person name="Fischbach M.A."/>
        </authorList>
    </citation>
    <scope>NUCLEOTIDE SEQUENCE</scope>
    <source>
        <strain evidence="2">JC50</strain>
    </source>
</reference>
<dbReference type="EMBL" id="CP102252">
    <property type="protein sequence ID" value="UWN66541.1"/>
    <property type="molecule type" value="Genomic_DNA"/>
</dbReference>
<evidence type="ECO:0000313" key="3">
    <source>
        <dbReference type="Proteomes" id="UP001058267"/>
    </source>
</evidence>
<dbReference type="RefSeq" id="WP_019151917.1">
    <property type="nucleotide sequence ID" value="NZ_CP102252.1"/>
</dbReference>
<proteinExistence type="predicted"/>
<dbReference type="Pfam" id="PF08522">
    <property type="entry name" value="BT_3987-like_N"/>
    <property type="match status" value="1"/>
</dbReference>
<dbReference type="Gene3D" id="2.60.40.1740">
    <property type="entry name" value="hypothetical protein (bacova_03559)"/>
    <property type="match status" value="1"/>
</dbReference>
<organism evidence="2 3">
    <name type="scientific">Alistipes senegalensis JC50</name>
    <dbReference type="NCBI Taxonomy" id="1033732"/>
    <lineage>
        <taxon>Bacteria</taxon>
        <taxon>Pseudomonadati</taxon>
        <taxon>Bacteroidota</taxon>
        <taxon>Bacteroidia</taxon>
        <taxon>Bacteroidales</taxon>
        <taxon>Rikenellaceae</taxon>
        <taxon>Alistipes</taxon>
    </lineage>
</organism>
<gene>
    <name evidence="2" type="ORF">NQ519_06830</name>
</gene>
<evidence type="ECO:0000313" key="2">
    <source>
        <dbReference type="EMBL" id="UWN66541.1"/>
    </source>
</evidence>
<accession>A0ABY5VAM4</accession>
<evidence type="ECO:0000259" key="1">
    <source>
        <dbReference type="Pfam" id="PF08522"/>
    </source>
</evidence>
<keyword evidence="3" id="KW-1185">Reference proteome</keyword>
<protein>
    <submittedName>
        <fullName evidence="2">DUF1735 domain-containing protein</fullName>
    </submittedName>
</protein>